<evidence type="ECO:0000313" key="1">
    <source>
        <dbReference type="EMBL" id="TGD93715.1"/>
    </source>
</evidence>
<dbReference type="RefSeq" id="WP_135419574.1">
    <property type="nucleotide sequence ID" value="NZ_SRLB01000049.1"/>
</dbReference>
<name>A0A4Z0NEY1_9HYPH</name>
<dbReference type="AlphaFoldDB" id="A0A4Z0NEY1"/>
<accession>A0A4Z0NEY1</accession>
<keyword evidence="2" id="KW-1185">Reference proteome</keyword>
<dbReference type="EMBL" id="SRLB01000049">
    <property type="protein sequence ID" value="TGD93715.1"/>
    <property type="molecule type" value="Genomic_DNA"/>
</dbReference>
<proteinExistence type="predicted"/>
<protein>
    <submittedName>
        <fullName evidence="1">Uncharacterized protein</fullName>
    </submittedName>
</protein>
<comment type="caution">
    <text evidence="1">The sequence shown here is derived from an EMBL/GenBank/DDBJ whole genome shotgun (WGS) entry which is preliminary data.</text>
</comment>
<gene>
    <name evidence="1" type="ORF">EU555_33035</name>
</gene>
<reference evidence="1 2" key="1">
    <citation type="submission" date="2019-04" db="EMBL/GenBank/DDBJ databases">
        <authorList>
            <person name="Feng G."/>
            <person name="Zhu H."/>
        </authorList>
    </citation>
    <scope>NUCLEOTIDE SEQUENCE [LARGE SCALE GENOMIC DNA]</scope>
    <source>
        <strain evidence="1 2">6HR-1</strain>
    </source>
</reference>
<dbReference type="Proteomes" id="UP000297535">
    <property type="component" value="Unassembled WGS sequence"/>
</dbReference>
<organism evidence="1 2">
    <name type="scientific">Methylobacterium nonmethylotrophicum</name>
    <dbReference type="NCBI Taxonomy" id="1141884"/>
    <lineage>
        <taxon>Bacteria</taxon>
        <taxon>Pseudomonadati</taxon>
        <taxon>Pseudomonadota</taxon>
        <taxon>Alphaproteobacteria</taxon>
        <taxon>Hyphomicrobiales</taxon>
        <taxon>Methylobacteriaceae</taxon>
        <taxon>Methylobacterium</taxon>
    </lineage>
</organism>
<sequence>MRIAFPSRECTVEWGAGVVPTHANVSCTLNSASLLLIVLRNLLDGPDRDLPEELRIAAGEVVRQTERLVLDAMEETDTLDFKGAVGGEAEARLIGRRAHKRYVPKTNAGT</sequence>
<evidence type="ECO:0000313" key="2">
    <source>
        <dbReference type="Proteomes" id="UP000297535"/>
    </source>
</evidence>